<evidence type="ECO:0000313" key="1">
    <source>
        <dbReference type="EMBL" id="QQK08217.1"/>
    </source>
</evidence>
<sequence length="321" mass="35111">MRKKFTGLLLALTLIINIYPVVSKADNSLNIRRLSGKDRYETAINISRGTFSNSKYIIIASGEDYHDALVGGTLAAQIKAPILLIGKNNVPIEVLDEIKRLSIEQIYLLGGTNTISAKSGDILKETGAKVERLYGANRVETAKKIEEIRYSFAEYIIPGDYYAVVDGRNFADALAAAPFVGQMDPVTYLYPYMENVSSGKSYYMVFGGTSSVPKGYNERIRYAGKNRYDTATKVADAYKSQLKRDIDTIVLVNGEDYPDALASAPVASINNGAILLTGSKKLSSETREYILNNSNIENIIIVGGENSVSSNIENELEAING</sequence>
<proteinExistence type="predicted"/>
<reference evidence="1 2" key="1">
    <citation type="journal article" date="2022" name="Int. J. Syst. Evol. Microbiol.">
        <title>Miniphocaeibacter halophilus sp. nov., an ammonium-tolerant acetate-producing bacterium isolated from a biogas system.</title>
        <authorList>
            <person name="Schnurer A."/>
            <person name="Singh A."/>
            <person name="Bi S."/>
            <person name="Qiao W."/>
            <person name="Westerholm M."/>
        </authorList>
    </citation>
    <scope>NUCLEOTIDE SEQUENCE [LARGE SCALE GENOMIC DNA]</scope>
    <source>
        <strain evidence="1 2">AMB_01</strain>
    </source>
</reference>
<evidence type="ECO:0000313" key="2">
    <source>
        <dbReference type="Proteomes" id="UP000595814"/>
    </source>
</evidence>
<gene>
    <name evidence="1" type="ORF">JFY71_01380</name>
</gene>
<protein>
    <submittedName>
        <fullName evidence="1">Cell wall-binding repeat-containing protein</fullName>
    </submittedName>
</protein>
<organism evidence="1 2">
    <name type="scientific">Miniphocaeibacter halophilus</name>
    <dbReference type="NCBI Taxonomy" id="2931922"/>
    <lineage>
        <taxon>Bacteria</taxon>
        <taxon>Bacillati</taxon>
        <taxon>Bacillota</taxon>
        <taxon>Tissierellia</taxon>
        <taxon>Tissierellales</taxon>
        <taxon>Peptoniphilaceae</taxon>
        <taxon>Miniphocaeibacter</taxon>
    </lineage>
</organism>
<name>A0AC61MRL9_9FIRM</name>
<dbReference type="EMBL" id="CP066744">
    <property type="protein sequence ID" value="QQK08217.1"/>
    <property type="molecule type" value="Genomic_DNA"/>
</dbReference>
<accession>A0AC61MRL9</accession>
<keyword evidence="2" id="KW-1185">Reference proteome</keyword>
<dbReference type="Proteomes" id="UP000595814">
    <property type="component" value="Chromosome"/>
</dbReference>